<dbReference type="GO" id="GO:0005658">
    <property type="term" value="C:alpha DNA polymerase:primase complex"/>
    <property type="evidence" value="ECO:0007669"/>
    <property type="project" value="TreeGrafter"/>
</dbReference>
<reference evidence="20 21" key="1">
    <citation type="journal article" date="2023" name="G3 (Bethesda)">
        <title>A chromosome-length genome assembly and annotation of blackberry (Rubus argutus, cv. 'Hillquist').</title>
        <authorList>
            <person name="Bruna T."/>
            <person name="Aryal R."/>
            <person name="Dudchenko O."/>
            <person name="Sargent D.J."/>
            <person name="Mead D."/>
            <person name="Buti M."/>
            <person name="Cavallini A."/>
            <person name="Hytonen T."/>
            <person name="Andres J."/>
            <person name="Pham M."/>
            <person name="Weisz D."/>
            <person name="Mascagni F."/>
            <person name="Usai G."/>
            <person name="Natali L."/>
            <person name="Bassil N."/>
            <person name="Fernandez G.E."/>
            <person name="Lomsadze A."/>
            <person name="Armour M."/>
            <person name="Olukolu B."/>
            <person name="Poorten T."/>
            <person name="Britton C."/>
            <person name="Davik J."/>
            <person name="Ashrafi H."/>
            <person name="Aiden E.L."/>
            <person name="Borodovsky M."/>
            <person name="Worthington M."/>
        </authorList>
    </citation>
    <scope>NUCLEOTIDE SEQUENCE [LARGE SCALE GENOMIC DNA]</scope>
    <source>
        <tissue evidence="20">Leaf</tissue>
    </source>
</reference>
<dbReference type="PRINTS" id="PR00106">
    <property type="entry name" value="DNAPOLB"/>
</dbReference>
<dbReference type="GO" id="GO:0003887">
    <property type="term" value="F:DNA-directed DNA polymerase activity"/>
    <property type="evidence" value="ECO:0007669"/>
    <property type="project" value="UniProtKB-KW"/>
</dbReference>
<feature type="compositionally biased region" description="Acidic residues" evidence="15">
    <location>
        <begin position="79"/>
        <end position="94"/>
    </location>
</feature>
<evidence type="ECO:0000256" key="6">
    <source>
        <dbReference type="ARBA" id="ARBA00022723"/>
    </source>
</evidence>
<evidence type="ECO:0000256" key="12">
    <source>
        <dbReference type="ARBA" id="ARBA00049244"/>
    </source>
</evidence>
<evidence type="ECO:0000259" key="18">
    <source>
        <dbReference type="Pfam" id="PF08996"/>
    </source>
</evidence>
<comment type="subcellular location">
    <subcellularLocation>
        <location evidence="1">Nucleus</location>
    </subcellularLocation>
</comment>
<dbReference type="Gene3D" id="1.10.132.60">
    <property type="entry name" value="DNA polymerase family B, C-terminal domain"/>
    <property type="match status" value="1"/>
</dbReference>
<dbReference type="PANTHER" id="PTHR45861">
    <property type="entry name" value="DNA POLYMERASE ALPHA CATALYTIC SUBUNIT"/>
    <property type="match status" value="1"/>
</dbReference>
<comment type="caution">
    <text evidence="20">The sequence shown here is derived from an EMBL/GenBank/DDBJ whole genome shotgun (WGS) entry which is preliminary data.</text>
</comment>
<dbReference type="FunFam" id="1.10.132.60:FF:000004">
    <property type="entry name" value="DNA polymerase"/>
    <property type="match status" value="1"/>
</dbReference>
<evidence type="ECO:0000256" key="5">
    <source>
        <dbReference type="ARBA" id="ARBA00022705"/>
    </source>
</evidence>
<evidence type="ECO:0000256" key="10">
    <source>
        <dbReference type="ARBA" id="ARBA00023125"/>
    </source>
</evidence>
<dbReference type="FunFam" id="3.30.70.2820:FF:000002">
    <property type="entry name" value="DNA polymerase"/>
    <property type="match status" value="1"/>
</dbReference>
<dbReference type="InterPro" id="IPR038256">
    <property type="entry name" value="Pol_alpha_znc_sf"/>
</dbReference>
<evidence type="ECO:0000259" key="16">
    <source>
        <dbReference type="Pfam" id="PF00136"/>
    </source>
</evidence>
<dbReference type="Pfam" id="PF03104">
    <property type="entry name" value="DNA_pol_B_exo1"/>
    <property type="match status" value="1"/>
</dbReference>
<dbReference type="InterPro" id="IPR012337">
    <property type="entry name" value="RNaseH-like_sf"/>
</dbReference>
<dbReference type="InterPro" id="IPR006134">
    <property type="entry name" value="DNA-dir_DNA_pol_B_multi_dom"/>
</dbReference>
<feature type="region of interest" description="Disordered" evidence="15">
    <location>
        <begin position="1"/>
        <end position="26"/>
    </location>
</feature>
<accession>A0AAW1YMB6</accession>
<evidence type="ECO:0000256" key="4">
    <source>
        <dbReference type="ARBA" id="ARBA00022695"/>
    </source>
</evidence>
<dbReference type="Gene3D" id="2.40.50.730">
    <property type="match status" value="1"/>
</dbReference>
<dbReference type="Proteomes" id="UP001457282">
    <property type="component" value="Unassembled WGS sequence"/>
</dbReference>
<dbReference type="Gene3D" id="3.30.70.2820">
    <property type="match status" value="1"/>
</dbReference>
<evidence type="ECO:0000259" key="19">
    <source>
        <dbReference type="Pfam" id="PF12254"/>
    </source>
</evidence>
<dbReference type="SMART" id="SM00486">
    <property type="entry name" value="POLBc"/>
    <property type="match status" value="1"/>
</dbReference>
<dbReference type="FunFam" id="1.10.287.690:FF:000004">
    <property type="entry name" value="DNA polymerase"/>
    <property type="match status" value="1"/>
</dbReference>
<dbReference type="InterPro" id="IPR036397">
    <property type="entry name" value="RNaseH_sf"/>
</dbReference>
<dbReference type="SUPFAM" id="SSF56672">
    <property type="entry name" value="DNA/RNA polymerases"/>
    <property type="match status" value="1"/>
</dbReference>
<dbReference type="CDD" id="cd05532">
    <property type="entry name" value="POLBc_alpha"/>
    <property type="match status" value="1"/>
</dbReference>
<dbReference type="InterPro" id="IPR023211">
    <property type="entry name" value="DNA_pol_palm_dom_sf"/>
</dbReference>
<evidence type="ECO:0000256" key="1">
    <source>
        <dbReference type="ARBA" id="ARBA00004123"/>
    </source>
</evidence>
<dbReference type="GO" id="GO:0000166">
    <property type="term" value="F:nucleotide binding"/>
    <property type="evidence" value="ECO:0007669"/>
    <property type="project" value="InterPro"/>
</dbReference>
<dbReference type="InterPro" id="IPR017964">
    <property type="entry name" value="DNA-dir_DNA_pol_B_CS"/>
</dbReference>
<dbReference type="FunFam" id="3.30.420.10:FF:000043">
    <property type="entry name" value="DNA polymerase"/>
    <property type="match status" value="1"/>
</dbReference>
<feature type="region of interest" description="Disordered" evidence="15">
    <location>
        <begin position="79"/>
        <end position="143"/>
    </location>
</feature>
<evidence type="ECO:0000256" key="15">
    <source>
        <dbReference type="SAM" id="MobiDB-lite"/>
    </source>
</evidence>
<dbReference type="Pfam" id="PF00136">
    <property type="entry name" value="DNA_pol_B"/>
    <property type="match status" value="1"/>
</dbReference>
<dbReference type="NCBIfam" id="TIGR00592">
    <property type="entry name" value="pol2"/>
    <property type="match status" value="1"/>
</dbReference>
<name>A0AAW1YMB6_RUBAR</name>
<dbReference type="GO" id="GO:0008270">
    <property type="term" value="F:zinc ion binding"/>
    <property type="evidence" value="ECO:0007669"/>
    <property type="project" value="UniProtKB-KW"/>
</dbReference>
<comment type="similarity">
    <text evidence="2 14">Belongs to the DNA polymerase type-B family.</text>
</comment>
<dbReference type="GO" id="GO:0003697">
    <property type="term" value="F:single-stranded DNA binding"/>
    <property type="evidence" value="ECO:0007669"/>
    <property type="project" value="TreeGrafter"/>
</dbReference>
<evidence type="ECO:0000256" key="13">
    <source>
        <dbReference type="ARBA" id="ARBA00054627"/>
    </source>
</evidence>
<evidence type="ECO:0000313" key="21">
    <source>
        <dbReference type="Proteomes" id="UP001457282"/>
    </source>
</evidence>
<dbReference type="PROSITE" id="PS00116">
    <property type="entry name" value="DNA_POLYMERASE_B"/>
    <property type="match status" value="1"/>
</dbReference>
<dbReference type="EMBL" id="JBEDUW010000001">
    <property type="protein sequence ID" value="KAK9949802.1"/>
    <property type="molecule type" value="Genomic_DNA"/>
</dbReference>
<dbReference type="Gene3D" id="1.10.287.690">
    <property type="entry name" value="Helix hairpin bin"/>
    <property type="match status" value="1"/>
</dbReference>
<dbReference type="Gene3D" id="3.30.420.10">
    <property type="entry name" value="Ribonuclease H-like superfamily/Ribonuclease H"/>
    <property type="match status" value="1"/>
</dbReference>
<organism evidence="20 21">
    <name type="scientific">Rubus argutus</name>
    <name type="common">Southern blackberry</name>
    <dbReference type="NCBI Taxonomy" id="59490"/>
    <lineage>
        <taxon>Eukaryota</taxon>
        <taxon>Viridiplantae</taxon>
        <taxon>Streptophyta</taxon>
        <taxon>Embryophyta</taxon>
        <taxon>Tracheophyta</taxon>
        <taxon>Spermatophyta</taxon>
        <taxon>Magnoliopsida</taxon>
        <taxon>eudicotyledons</taxon>
        <taxon>Gunneridae</taxon>
        <taxon>Pentapetalae</taxon>
        <taxon>rosids</taxon>
        <taxon>fabids</taxon>
        <taxon>Rosales</taxon>
        <taxon>Rosaceae</taxon>
        <taxon>Rosoideae</taxon>
        <taxon>Rosoideae incertae sedis</taxon>
        <taxon>Rubus</taxon>
    </lineage>
</organism>
<keyword evidence="11" id="KW-0539">Nucleus</keyword>
<dbReference type="InterPro" id="IPR024647">
    <property type="entry name" value="DNA_pol_a_cat_su_N"/>
</dbReference>
<keyword evidence="3 14" id="KW-0808">Transferase</keyword>
<keyword evidence="10 14" id="KW-0238">DNA-binding</keyword>
<evidence type="ECO:0000256" key="7">
    <source>
        <dbReference type="ARBA" id="ARBA00022771"/>
    </source>
</evidence>
<keyword evidence="21" id="KW-1185">Reference proteome</keyword>
<feature type="domain" description="DNA-directed DNA polymerase family B exonuclease" evidence="17">
    <location>
        <begin position="506"/>
        <end position="760"/>
    </location>
</feature>
<comment type="function">
    <text evidence="13">Polymerase alpha in a complex with DNA primase is a replicative polymerase.</text>
</comment>
<evidence type="ECO:0000256" key="11">
    <source>
        <dbReference type="ARBA" id="ARBA00023242"/>
    </source>
</evidence>
<feature type="domain" description="Zinc finger DNA-directed DNA polymerase family B alpha" evidence="18">
    <location>
        <begin position="1326"/>
        <end position="1531"/>
    </location>
</feature>
<feature type="domain" description="DNA polymerase alpha catalytic subunit N-terminal" evidence="19">
    <location>
        <begin position="27"/>
        <end position="95"/>
    </location>
</feature>
<dbReference type="InterPro" id="IPR043502">
    <property type="entry name" value="DNA/RNA_pol_sf"/>
</dbReference>
<evidence type="ECO:0000256" key="2">
    <source>
        <dbReference type="ARBA" id="ARBA00005755"/>
    </source>
</evidence>
<dbReference type="Pfam" id="PF08996">
    <property type="entry name" value="zf-DNA_Pol"/>
    <property type="match status" value="1"/>
</dbReference>
<dbReference type="SUPFAM" id="SSF53098">
    <property type="entry name" value="Ribonuclease H-like"/>
    <property type="match status" value="1"/>
</dbReference>
<dbReference type="Gene3D" id="3.90.1600.10">
    <property type="entry name" value="Palm domain of DNA polymerase"/>
    <property type="match status" value="1"/>
</dbReference>
<keyword evidence="9 14" id="KW-0239">DNA-directed DNA polymerase</keyword>
<dbReference type="FunFam" id="1.10.3200.20:FF:000003">
    <property type="entry name" value="DNA polymerase"/>
    <property type="match status" value="1"/>
</dbReference>
<dbReference type="GO" id="GO:0006272">
    <property type="term" value="P:leading strand elongation"/>
    <property type="evidence" value="ECO:0007669"/>
    <property type="project" value="TreeGrafter"/>
</dbReference>
<dbReference type="InterPro" id="IPR006172">
    <property type="entry name" value="DNA-dir_DNA_pol_B"/>
</dbReference>
<feature type="domain" description="DNA-directed DNA polymerase family B multifunctional" evidence="16">
    <location>
        <begin position="826"/>
        <end position="1288"/>
    </location>
</feature>
<keyword evidence="4 14" id="KW-0548">Nucleotidyltransferase</keyword>
<dbReference type="GO" id="GO:0003682">
    <property type="term" value="F:chromatin binding"/>
    <property type="evidence" value="ECO:0007669"/>
    <property type="project" value="TreeGrafter"/>
</dbReference>
<comment type="catalytic activity">
    <reaction evidence="12 14">
        <text>DNA(n) + a 2'-deoxyribonucleoside 5'-triphosphate = DNA(n+1) + diphosphate</text>
        <dbReference type="Rhea" id="RHEA:22508"/>
        <dbReference type="Rhea" id="RHEA-COMP:17339"/>
        <dbReference type="Rhea" id="RHEA-COMP:17340"/>
        <dbReference type="ChEBI" id="CHEBI:33019"/>
        <dbReference type="ChEBI" id="CHEBI:61560"/>
        <dbReference type="ChEBI" id="CHEBI:173112"/>
        <dbReference type="EC" id="2.7.7.7"/>
    </reaction>
</comment>
<evidence type="ECO:0000259" key="17">
    <source>
        <dbReference type="Pfam" id="PF03104"/>
    </source>
</evidence>
<evidence type="ECO:0000256" key="8">
    <source>
        <dbReference type="ARBA" id="ARBA00022833"/>
    </source>
</evidence>
<keyword evidence="8" id="KW-0862">Zinc</keyword>
<dbReference type="Gene3D" id="1.10.3200.20">
    <property type="entry name" value="DNA Polymerase alpha, zinc finger"/>
    <property type="match status" value="1"/>
</dbReference>
<dbReference type="GO" id="GO:0006273">
    <property type="term" value="P:lagging strand elongation"/>
    <property type="evidence" value="ECO:0007669"/>
    <property type="project" value="TreeGrafter"/>
</dbReference>
<dbReference type="InterPro" id="IPR042087">
    <property type="entry name" value="DNA_pol_B_thumb"/>
</dbReference>
<evidence type="ECO:0000313" key="20">
    <source>
        <dbReference type="EMBL" id="KAK9949802.1"/>
    </source>
</evidence>
<keyword evidence="5 14" id="KW-0235">DNA replication</keyword>
<evidence type="ECO:0000256" key="9">
    <source>
        <dbReference type="ARBA" id="ARBA00022932"/>
    </source>
</evidence>
<dbReference type="EC" id="2.7.7.7" evidence="14"/>
<dbReference type="CDD" id="cd05776">
    <property type="entry name" value="DNA_polB_alpha_exo"/>
    <property type="match status" value="1"/>
</dbReference>
<dbReference type="Pfam" id="PF12254">
    <property type="entry name" value="DNA_pol_alpha_N"/>
    <property type="match status" value="1"/>
</dbReference>
<evidence type="ECO:0000256" key="14">
    <source>
        <dbReference type="RuleBase" id="RU000442"/>
    </source>
</evidence>
<dbReference type="InterPro" id="IPR006133">
    <property type="entry name" value="DNA-dir_DNA_pol_B_exonuc"/>
</dbReference>
<dbReference type="GO" id="GO:0003688">
    <property type="term" value="F:DNA replication origin binding"/>
    <property type="evidence" value="ECO:0007669"/>
    <property type="project" value="TreeGrafter"/>
</dbReference>
<proteinExistence type="inferred from homology"/>
<gene>
    <name evidence="20" type="ORF">M0R45_005314</name>
</gene>
<dbReference type="PANTHER" id="PTHR45861:SF1">
    <property type="entry name" value="DNA POLYMERASE ALPHA CATALYTIC SUBUNIT"/>
    <property type="match status" value="1"/>
</dbReference>
<feature type="compositionally biased region" description="Basic and acidic residues" evidence="15">
    <location>
        <begin position="119"/>
        <end position="129"/>
    </location>
</feature>
<dbReference type="InterPro" id="IPR015088">
    <property type="entry name" value="Znf_DNA-dir_DNA_pol_B_alpha"/>
</dbReference>
<dbReference type="GO" id="GO:1902975">
    <property type="term" value="P:mitotic DNA replication initiation"/>
    <property type="evidence" value="ECO:0007669"/>
    <property type="project" value="InterPro"/>
</dbReference>
<sequence>MADDEQPIVTGRRRTRGPEASARSSALERLKALRQGGRRSEGADRFQIKMEKPIYDTVAEDEYDAFVAKRRDEFRGFIEDDDGLGYYDDGEEEDWTRGGVPPSSDESDGDNRPKRKKVEKKEKEKEPRPKKPNSSLTAAAAMMGKQRLSSMFTSSVFNKSNDKAKGLSCDSIVDDVIAEFAPDEADREKRRRGQPARSFVPIASVRSERASNGAVDLSGRPELDRIVANGSGSVHIKEMAEDSEGKKELDFENCQPQIEQFHDFSDNSEVTEEKTVDSVEVKAEPVVKKEDVFTLNAKIKEDKDPASSAMAVWKAVMTGGAGVTGAGGIVEVKSGSNGEGSSDFDLESDGSLPFYILDAYEEFYGPNMGTVYLFGKVKVGSTYQSCCAVVKNMQRCVYAIPNSPLFQTDEMMKLEKDAEESRISSADFRKQLHDAASELKSEIAKKLLDLNVSAFSMAPVKRNYAFERSDIPAGENYVLKINYPFQDPPLSADLKGETFCALLGTHCSALEHFLVKRKIKGPSWLSVSKFSICPAPQRVSWCKFEVIVNSPKDIQVSASTKKTIDIPLVVVTAISLKTIINEKQNVNEIVSASVVCCDKAKIDTPVKDSEWKSPGMLSHFTVVRKLDGGIFPMGFTKEATDKNSKAGSNVLSIEGSERALLNRLFIELYKLDSDVLVGHNISGFDLDVLLHRAQVCRVPSSMWSKIGRLKRSVMPKLAKGNTIFGSGASPGIMSCIAGRLLCDTYLCSRDLLKEVSYSLTQLAQTQLGQNRKEITPHDIPRMFQKSEFLMELIEYGETDAWLSMGLMFHLSVLPLTRQLTNISGNLWGKTLQGARAQRVEYLLLHAFHAKKYIVPDKIPHLKETKLTKRRTNKGVEEKTADELDVNDVNVDNDAQNGHRKGKKGPAYAGGLVLEPKRGLYDKYILLLDFNSLYPSIIQEYNICFTTVERSSEELVSHLPSSQKTGLLPELLKNLVERRRKVKSWMKNASGLKFQQLDIQQQALKLTANSMYGCLGFSNSRFYAKPLAELITLRGREILQSTVDLVQNNLNLEVIYGDTDSIMIYSGLDDSTKAKAIAAKVIQEVNKKYRCLEIDLDGLYKRMLLLKKKKYAAVKELTKNEKKYEVIECKGLDMVRRDWSLLSKELGDFCLSQILSGGSSEDVVESIHNSLMKVQEDMRKGQVALEKYIITKTLTKPPEAYPDAKNQPHVQVALRLRQRGYSTGCSVGDTVPYIICCEQGTNTDNSTGIAQRARHPDELKQEDGKWMIDIDYYLSQQIHPVVSRLCASIQGTSPQRLADCLGIDSSKFKTNSSEAVRNDPSSLFFSVDDEERYRGCECLILACPSCSGTFDCPTIFNSIAKSINEKPTKEVEESSSDFWCTLRCPKCPEEGDVGRLSPVMIANQVKRQAEGFVSMYYRGIMTCDDETCKYTTRSLNLRLVGDSERGTVCPDYPRCNGRLVRKYTEADLYKQLSFFCHILDTVRCIEKMEAKTRLPVELELAKIRPIVTLAASTAERIRDRCAYGWIQLQDLFVTV</sequence>
<keyword evidence="6" id="KW-0479">Metal-binding</keyword>
<keyword evidence="7" id="KW-0863">Zinc-finger</keyword>
<evidence type="ECO:0000256" key="3">
    <source>
        <dbReference type="ARBA" id="ARBA00022679"/>
    </source>
</evidence>
<dbReference type="InterPro" id="IPR045846">
    <property type="entry name" value="POLBc_alpha"/>
</dbReference>
<protein>
    <recommendedName>
        <fullName evidence="14">DNA polymerase</fullName>
        <ecNumber evidence="14">2.7.7.7</ecNumber>
    </recommendedName>
</protein>